<sequence length="115" mass="13497">MLTRTTSDSTAPPVLRRRSYCRTSDVYISTKSLYLCVTLLLPTHFADYFIARNQYTPHCLMTKLVKHIRTLLANKLLTVHSSRSTIHHFLRFQSLFTPYFCHPKRIAIHITQIFL</sequence>
<accession>A0ABD6F200</accession>
<dbReference type="AlphaFoldDB" id="A0ABD6F200"/>
<comment type="caution">
    <text evidence="1">The sequence shown here is derived from an EMBL/GenBank/DDBJ whole genome shotgun (WGS) entry which is preliminary data.</text>
</comment>
<gene>
    <name evidence="1" type="ORF">AB6A40_011558</name>
</gene>
<keyword evidence="2" id="KW-1185">Reference proteome</keyword>
<protein>
    <submittedName>
        <fullName evidence="1">Uncharacterized protein</fullName>
    </submittedName>
</protein>
<evidence type="ECO:0000313" key="1">
    <source>
        <dbReference type="EMBL" id="MFH4984849.1"/>
    </source>
</evidence>
<dbReference type="EMBL" id="JBGFUD010022134">
    <property type="protein sequence ID" value="MFH4984849.1"/>
    <property type="molecule type" value="Genomic_DNA"/>
</dbReference>
<reference evidence="1 2" key="1">
    <citation type="submission" date="2024-08" db="EMBL/GenBank/DDBJ databases">
        <title>Gnathostoma spinigerum genome.</title>
        <authorList>
            <person name="Gonzalez-Bertolin B."/>
            <person name="Monzon S."/>
            <person name="Zaballos A."/>
            <person name="Jimenez P."/>
            <person name="Dekumyoy P."/>
            <person name="Varona S."/>
            <person name="Cuesta I."/>
            <person name="Sumanam S."/>
            <person name="Adisakwattana P."/>
            <person name="Gasser R.B."/>
            <person name="Hernandez-Gonzalez A."/>
            <person name="Young N.D."/>
            <person name="Perteguer M.J."/>
        </authorList>
    </citation>
    <scope>NUCLEOTIDE SEQUENCE [LARGE SCALE GENOMIC DNA]</scope>
    <source>
        <strain evidence="1">AL3</strain>
        <tissue evidence="1">Liver</tissue>
    </source>
</reference>
<dbReference type="Proteomes" id="UP001608902">
    <property type="component" value="Unassembled WGS sequence"/>
</dbReference>
<name>A0ABD6F200_9BILA</name>
<proteinExistence type="predicted"/>
<organism evidence="1 2">
    <name type="scientific">Gnathostoma spinigerum</name>
    <dbReference type="NCBI Taxonomy" id="75299"/>
    <lineage>
        <taxon>Eukaryota</taxon>
        <taxon>Metazoa</taxon>
        <taxon>Ecdysozoa</taxon>
        <taxon>Nematoda</taxon>
        <taxon>Chromadorea</taxon>
        <taxon>Rhabditida</taxon>
        <taxon>Spirurina</taxon>
        <taxon>Gnathostomatomorpha</taxon>
        <taxon>Gnathostomatoidea</taxon>
        <taxon>Gnathostomatidae</taxon>
        <taxon>Gnathostoma</taxon>
    </lineage>
</organism>
<evidence type="ECO:0000313" key="2">
    <source>
        <dbReference type="Proteomes" id="UP001608902"/>
    </source>
</evidence>